<evidence type="ECO:0008006" key="3">
    <source>
        <dbReference type="Google" id="ProtNLM"/>
    </source>
</evidence>
<dbReference type="EMBL" id="BAAAHK010000022">
    <property type="protein sequence ID" value="GAA0960840.1"/>
    <property type="molecule type" value="Genomic_DNA"/>
</dbReference>
<dbReference type="RefSeq" id="WP_343982338.1">
    <property type="nucleotide sequence ID" value="NZ_BAAAHK010000022.1"/>
</dbReference>
<keyword evidence="2" id="KW-1185">Reference proteome</keyword>
<dbReference type="SUPFAM" id="SSF52540">
    <property type="entry name" value="P-loop containing nucleoside triphosphate hydrolases"/>
    <property type="match status" value="1"/>
</dbReference>
<organism evidence="1 2">
    <name type="scientific">Kribbella koreensis</name>
    <dbReference type="NCBI Taxonomy" id="57909"/>
    <lineage>
        <taxon>Bacteria</taxon>
        <taxon>Bacillati</taxon>
        <taxon>Actinomycetota</taxon>
        <taxon>Actinomycetes</taxon>
        <taxon>Propionibacteriales</taxon>
        <taxon>Kribbellaceae</taxon>
        <taxon>Kribbella</taxon>
    </lineage>
</organism>
<comment type="caution">
    <text evidence="1">The sequence shown here is derived from an EMBL/GenBank/DDBJ whole genome shotgun (WGS) entry which is preliminary data.</text>
</comment>
<name>A0ABN1RNW6_9ACTN</name>
<proteinExistence type="predicted"/>
<evidence type="ECO:0000313" key="2">
    <source>
        <dbReference type="Proteomes" id="UP001500542"/>
    </source>
</evidence>
<dbReference type="InterPro" id="IPR027417">
    <property type="entry name" value="P-loop_NTPase"/>
</dbReference>
<dbReference type="Proteomes" id="UP001500542">
    <property type="component" value="Unassembled WGS sequence"/>
</dbReference>
<reference evidence="1 2" key="1">
    <citation type="journal article" date="2019" name="Int. J. Syst. Evol. Microbiol.">
        <title>The Global Catalogue of Microorganisms (GCM) 10K type strain sequencing project: providing services to taxonomists for standard genome sequencing and annotation.</title>
        <authorList>
            <consortium name="The Broad Institute Genomics Platform"/>
            <consortium name="The Broad Institute Genome Sequencing Center for Infectious Disease"/>
            <person name="Wu L."/>
            <person name="Ma J."/>
        </authorList>
    </citation>
    <scope>NUCLEOTIDE SEQUENCE [LARGE SCALE GENOMIC DNA]</scope>
    <source>
        <strain evidence="1 2">JCM 10977</strain>
    </source>
</reference>
<evidence type="ECO:0000313" key="1">
    <source>
        <dbReference type="EMBL" id="GAA0960840.1"/>
    </source>
</evidence>
<dbReference type="Gene3D" id="3.40.50.300">
    <property type="entry name" value="P-loop containing nucleotide triphosphate hydrolases"/>
    <property type="match status" value="1"/>
</dbReference>
<sequence>MAIMDTGCRALLINGGGGAGKTAVGQAIGRILTDRMLPTAVIDLDALAQYGPAPAHQRGFHDRLKVRNLKAVWATYRAAGARFVLVSGVIETAELREGYTASLTGCDVQMVRLERARVEYDGHAAVEDFTVVNDRKLPKVANEILEIAGWPTS</sequence>
<gene>
    <name evidence="1" type="ORF">GCM10009554_76380</name>
</gene>
<protein>
    <recommendedName>
        <fullName evidence="3">Adenylylsulfate kinase</fullName>
    </recommendedName>
</protein>
<accession>A0ABN1RNW6</accession>